<dbReference type="Proteomes" id="UP000248272">
    <property type="component" value="Unassembled WGS sequence"/>
</dbReference>
<evidence type="ECO:0000313" key="2">
    <source>
        <dbReference type="EMBL" id="GBL11667.1"/>
    </source>
</evidence>
<feature type="region of interest" description="Disordered" evidence="1">
    <location>
        <begin position="283"/>
        <end position="360"/>
    </location>
</feature>
<dbReference type="RefSeq" id="WP_110579898.1">
    <property type="nucleotide sequence ID" value="NZ_BDSG01000087.1"/>
</dbReference>
<feature type="compositionally biased region" description="Basic and acidic residues" evidence="1">
    <location>
        <begin position="307"/>
        <end position="316"/>
    </location>
</feature>
<reference evidence="2 3" key="1">
    <citation type="journal article" date="2018" name="Front. Microbiol.">
        <title>Adaptation of the Freshwater Bloom-Forming Cyanobacterium Microcystis aeruginosa to Brackish Water Is Driven by Recent Horizontal Transfer of Sucrose Genes.</title>
        <authorList>
            <person name="Tanabe Y."/>
            <person name="Hodoki Y."/>
            <person name="Sano T."/>
            <person name="Tada K."/>
            <person name="Watanabe M.M."/>
        </authorList>
    </citation>
    <scope>NUCLEOTIDE SEQUENCE [LARGE SCALE GENOMIC DNA]</scope>
    <source>
        <strain evidence="2 3">Sj</strain>
    </source>
</reference>
<organism evidence="2 3">
    <name type="scientific">Microcystis aeruginosa Sj</name>
    <dbReference type="NCBI Taxonomy" id="1979544"/>
    <lineage>
        <taxon>Bacteria</taxon>
        <taxon>Bacillati</taxon>
        <taxon>Cyanobacteriota</taxon>
        <taxon>Cyanophyceae</taxon>
        <taxon>Oscillatoriophycideae</taxon>
        <taxon>Chroococcales</taxon>
        <taxon>Microcystaceae</taxon>
        <taxon>Microcystis</taxon>
    </lineage>
</organism>
<gene>
    <name evidence="2" type="ORF">MSj_03175</name>
</gene>
<comment type="caution">
    <text evidence="2">The sequence shown here is derived from an EMBL/GenBank/DDBJ whole genome shotgun (WGS) entry which is preliminary data.</text>
</comment>
<protein>
    <submittedName>
        <fullName evidence="2">Uncharacterized protein</fullName>
    </submittedName>
</protein>
<dbReference type="EMBL" id="BDSG01000087">
    <property type="protein sequence ID" value="GBL11667.1"/>
    <property type="molecule type" value="Genomic_DNA"/>
</dbReference>
<evidence type="ECO:0000313" key="3">
    <source>
        <dbReference type="Proteomes" id="UP000248272"/>
    </source>
</evidence>
<dbReference type="AlphaFoldDB" id="A0A2Z6UQ14"/>
<sequence length="360" mass="41896">MTFINPKELGLYAPKTNERVKLAAEAQKFINQALYDYKQLFYGLRLIAWHERDKRAIFYEALTKGELDQFKVAPGHRASDGSYTKDEWDYDRLNAYMWNRFRERFDAAFDLEKIAELKTLKDIKQATDELLEFALTNWKSAILEDDKHQDEPRVEPIGKGVTSCKLEYEGIMIEGSFRSEERILTLRAQGLPEVIVRQVRGETSWKGDIHFDPFGQVVVMNSKKTELFSQVLALAARLNLGIKEFMDDPEGFLGIESTKSRQHARQRVKQRLLEINRNHYERRKTEAVSRPVTRRLNDEIDATPDSDELKLKEPRKSPKTAIKSGKRKTDRKREAEEWLKNNPEFSEDVDAQIGITSIHT</sequence>
<name>A0A2Z6UQ14_MICAE</name>
<evidence type="ECO:0000256" key="1">
    <source>
        <dbReference type="SAM" id="MobiDB-lite"/>
    </source>
</evidence>
<proteinExistence type="predicted"/>
<accession>A0A2Z6UQ14</accession>